<comment type="caution">
    <text evidence="2">The sequence shown here is derived from an EMBL/GenBank/DDBJ whole genome shotgun (WGS) entry which is preliminary data.</text>
</comment>
<protein>
    <recommendedName>
        <fullName evidence="1">C-type lectin domain-containing protein</fullName>
    </recommendedName>
</protein>
<dbReference type="InterPro" id="IPR016186">
    <property type="entry name" value="C-type_lectin-like/link_sf"/>
</dbReference>
<gene>
    <name evidence="2" type="ORF">Bhyg_13929</name>
</gene>
<evidence type="ECO:0000259" key="1">
    <source>
        <dbReference type="PROSITE" id="PS50041"/>
    </source>
</evidence>
<dbReference type="Pfam" id="PF00059">
    <property type="entry name" value="Lectin_C"/>
    <property type="match status" value="1"/>
</dbReference>
<dbReference type="SUPFAM" id="SSF56436">
    <property type="entry name" value="C-type lectin-like"/>
    <property type="match status" value="1"/>
</dbReference>
<dbReference type="EMBL" id="WJQU01000004">
    <property type="protein sequence ID" value="KAJ6635344.1"/>
    <property type="molecule type" value="Genomic_DNA"/>
</dbReference>
<dbReference type="OrthoDB" id="7357196at2759"/>
<dbReference type="PROSITE" id="PS50041">
    <property type="entry name" value="C_TYPE_LECTIN_2"/>
    <property type="match status" value="1"/>
</dbReference>
<feature type="domain" description="C-type lectin" evidence="1">
    <location>
        <begin position="1"/>
        <end position="120"/>
    </location>
</feature>
<keyword evidence="3" id="KW-1185">Reference proteome</keyword>
<name>A0A9Q0MR09_9DIPT</name>
<dbReference type="CDD" id="cd00037">
    <property type="entry name" value="CLECT"/>
    <property type="match status" value="1"/>
</dbReference>
<evidence type="ECO:0000313" key="3">
    <source>
        <dbReference type="Proteomes" id="UP001151699"/>
    </source>
</evidence>
<dbReference type="InterPro" id="IPR001304">
    <property type="entry name" value="C-type_lectin-like"/>
</dbReference>
<dbReference type="InterPro" id="IPR016187">
    <property type="entry name" value="CTDL_fold"/>
</dbReference>
<dbReference type="AlphaFoldDB" id="A0A9Q0MR09"/>
<organism evidence="2 3">
    <name type="scientific">Pseudolycoriella hygida</name>
    <dbReference type="NCBI Taxonomy" id="35572"/>
    <lineage>
        <taxon>Eukaryota</taxon>
        <taxon>Metazoa</taxon>
        <taxon>Ecdysozoa</taxon>
        <taxon>Arthropoda</taxon>
        <taxon>Hexapoda</taxon>
        <taxon>Insecta</taxon>
        <taxon>Pterygota</taxon>
        <taxon>Neoptera</taxon>
        <taxon>Endopterygota</taxon>
        <taxon>Diptera</taxon>
        <taxon>Nematocera</taxon>
        <taxon>Sciaroidea</taxon>
        <taxon>Sciaridae</taxon>
        <taxon>Pseudolycoriella</taxon>
    </lineage>
</organism>
<dbReference type="Gene3D" id="3.10.100.10">
    <property type="entry name" value="Mannose-Binding Protein A, subunit A"/>
    <property type="match status" value="1"/>
</dbReference>
<dbReference type="Proteomes" id="UP001151699">
    <property type="component" value="Chromosome C"/>
</dbReference>
<evidence type="ECO:0000313" key="2">
    <source>
        <dbReference type="EMBL" id="KAJ6635344.1"/>
    </source>
</evidence>
<sequence length="675" mass="77619">MDMTKLQVSWYAANEFCLDSGMKLASVTSLEEHQSIEKLIKDKYITDQQFWISKSKVALKSACEQLKTQTIPAAKFSSKNSINQCITWYWMNVELCLGLWPLTNRWNHENCREGKYFICERDLESEAEMLNLIRDELLTLVDESMFTGFADALHSTTESTWVSFVENALEAWLMEQQQIGMSTTNLLLDKQVSSIASELALTEITFGTDEVKEFVHTKYDMINDEERVRLMNERFIQFIGDEYMSLVSGSNWRNTPTDDDVNALVRKVLMLAKVQEIKLANEELAKFSETASSDVLDEDLFKSISQQLLKYSENEFELYALDVVAALENYDVEEVDINILFQLYVLVKQELFSLIAKTVLRATTKERLEIVSYALSRILEGKELTEEESVFGQIFVLLGTGTAVLSNSQGINALDDVLLRKFVKKEIQELRPEDMSALVHEGYIKFVMDEVIKLEADIDLAKSDSGELIFKNVVDLIRSQLLYYGEDELKTIAQRLAEFIEEETNKLLTTVEDIKVELGVYSEEKVQKLMESIQRELLTITIQSLISYEEKEMLALAERGLSKILDEDRPIGKSSLFRDIFVTIRNELLNFTKDEFDVMDETDFMNLVKWETEQSNYEVSLVVEEFIKLIEDDAIISAAHEEDTNRFEEIVRLLANNLFVIANSGSVYIKPMTKN</sequence>
<proteinExistence type="predicted"/>
<accession>A0A9Q0MR09</accession>
<reference evidence="2" key="1">
    <citation type="submission" date="2022-07" db="EMBL/GenBank/DDBJ databases">
        <authorList>
            <person name="Trinca V."/>
            <person name="Uliana J.V.C."/>
            <person name="Torres T.T."/>
            <person name="Ward R.J."/>
            <person name="Monesi N."/>
        </authorList>
    </citation>
    <scope>NUCLEOTIDE SEQUENCE</scope>
    <source>
        <strain evidence="2">HSMRA1968</strain>
        <tissue evidence="2">Whole embryos</tissue>
    </source>
</reference>